<accession>V7ALZ2</accession>
<dbReference type="SMART" id="SM00248">
    <property type="entry name" value="ANK"/>
    <property type="match status" value="4"/>
</dbReference>
<dbReference type="Gramene" id="ESW06265">
    <property type="protein sequence ID" value="ESW06265"/>
    <property type="gene ID" value="PHAVU_010G033100g"/>
</dbReference>
<keyword evidence="5" id="KW-1185">Reference proteome</keyword>
<feature type="transmembrane region" description="Helical" evidence="2">
    <location>
        <begin position="544"/>
        <end position="574"/>
    </location>
</feature>
<keyword evidence="2" id="KW-0812">Transmembrane</keyword>
<dbReference type="AlphaFoldDB" id="V7ALZ2"/>
<evidence type="ECO:0000259" key="3">
    <source>
        <dbReference type="Pfam" id="PF13962"/>
    </source>
</evidence>
<feature type="transmembrane region" description="Helical" evidence="2">
    <location>
        <begin position="514"/>
        <end position="532"/>
    </location>
</feature>
<keyword evidence="2" id="KW-1133">Transmembrane helix</keyword>
<dbReference type="SUPFAM" id="SSF48403">
    <property type="entry name" value="Ankyrin repeat"/>
    <property type="match status" value="1"/>
</dbReference>
<reference evidence="5" key="1">
    <citation type="journal article" date="2014" name="Nat. Genet.">
        <title>A reference genome for common bean and genome-wide analysis of dual domestications.</title>
        <authorList>
            <person name="Schmutz J."/>
            <person name="McClean P.E."/>
            <person name="Mamidi S."/>
            <person name="Wu G.A."/>
            <person name="Cannon S.B."/>
            <person name="Grimwood J."/>
            <person name="Jenkins J."/>
            <person name="Shu S."/>
            <person name="Song Q."/>
            <person name="Chavarro C."/>
            <person name="Torres-Torres M."/>
            <person name="Geffroy V."/>
            <person name="Moghaddam S.M."/>
            <person name="Gao D."/>
            <person name="Abernathy B."/>
            <person name="Barry K."/>
            <person name="Blair M."/>
            <person name="Brick M.A."/>
            <person name="Chovatia M."/>
            <person name="Gepts P."/>
            <person name="Goodstein D.M."/>
            <person name="Gonzales M."/>
            <person name="Hellsten U."/>
            <person name="Hyten D.L."/>
            <person name="Jia G."/>
            <person name="Kelly J.D."/>
            <person name="Kudrna D."/>
            <person name="Lee R."/>
            <person name="Richard M.M."/>
            <person name="Miklas P.N."/>
            <person name="Osorno J.M."/>
            <person name="Rodrigues J."/>
            <person name="Thareau V."/>
            <person name="Urrea C.A."/>
            <person name="Wang M."/>
            <person name="Yu Y."/>
            <person name="Zhang M."/>
            <person name="Wing R.A."/>
            <person name="Cregan P.B."/>
            <person name="Rokhsar D.S."/>
            <person name="Jackson S.A."/>
        </authorList>
    </citation>
    <scope>NUCLEOTIDE SEQUENCE [LARGE SCALE GENOMIC DNA]</scope>
    <source>
        <strain evidence="5">cv. G19833</strain>
    </source>
</reference>
<evidence type="ECO:0000313" key="4">
    <source>
        <dbReference type="EMBL" id="ESW06265.1"/>
    </source>
</evidence>
<evidence type="ECO:0000313" key="5">
    <source>
        <dbReference type="Proteomes" id="UP000000226"/>
    </source>
</evidence>
<dbReference type="OMA" id="HGHESNE"/>
<protein>
    <recommendedName>
        <fullName evidence="3">PGG domain-containing protein</fullName>
    </recommendedName>
</protein>
<sequence>MDEMQQKEGGELERVEETKLFCEEMKEAQKAAMKKQWEEFKKIMMEKPENILKQFDLFGNTAIHVATRSHTQLLSEFIEMVPAEERWNALCKKNVEGNTVLHEIVFSKHAQEMADVVFRFEEQLLTPQKNPLLELRNNEGESPLFVAAMHGKLKILKYMANRVQNLGEHFRLSDDKYNALHASVIGQHFHVAIWLERMDENLSLEKDGKDLTCLQLLSKMPQVFRSCIHMGPLKNTIYHLLPDEYDNDEHSQLFKKKDEENGKEDEPTLFKSAISEINYRFWKHLAKEFEGIDQTWKEKKKHKLAEHLASTLVTNDLSWQASKNKYNRTILITMPHDPINVVKRKRVSVRKREERRKKTEERPERTALFLATKNGIVEIVNKFLQVHPAAIYHVTEKQHNILTMVVKYRQRKILKLIERTGTIESLVAQITDKRRTVLHEVARMHYYKAEHLAGVAFHLQDELRWYDRVRRFTPKHYNMHCDIDGHTPEDMLEIEHDGMLKEAKKWLKETAQSCSTVAILVATVVFAAAYTIPGGTENGTPVFIHSSVFLFFTIMDVVALATSLASVVIFLSILTSPCDLWDFHKSLPRKLNLGFVLLFFSLLTTMFAFSATMLLTIRLEWKKWTLIYSATFFPATIFAIIQFPVYVMARSITKNLWKQLKKLFPTRLIQHCMSHIGCY</sequence>
<name>V7ALZ2_PHAVU</name>
<dbReference type="eggNOG" id="KOG0504">
    <property type="taxonomic scope" value="Eukaryota"/>
</dbReference>
<dbReference type="Proteomes" id="UP000000226">
    <property type="component" value="Chromosome 10"/>
</dbReference>
<feature type="domain" description="PGG" evidence="3">
    <location>
        <begin position="504"/>
        <end position="614"/>
    </location>
</feature>
<dbReference type="InterPro" id="IPR036770">
    <property type="entry name" value="Ankyrin_rpt-contain_sf"/>
</dbReference>
<organism evidence="4 5">
    <name type="scientific">Phaseolus vulgaris</name>
    <name type="common">Kidney bean</name>
    <name type="synonym">French bean</name>
    <dbReference type="NCBI Taxonomy" id="3885"/>
    <lineage>
        <taxon>Eukaryota</taxon>
        <taxon>Viridiplantae</taxon>
        <taxon>Streptophyta</taxon>
        <taxon>Embryophyta</taxon>
        <taxon>Tracheophyta</taxon>
        <taxon>Spermatophyta</taxon>
        <taxon>Magnoliopsida</taxon>
        <taxon>eudicotyledons</taxon>
        <taxon>Gunneridae</taxon>
        <taxon>Pentapetalae</taxon>
        <taxon>rosids</taxon>
        <taxon>fabids</taxon>
        <taxon>Fabales</taxon>
        <taxon>Fabaceae</taxon>
        <taxon>Papilionoideae</taxon>
        <taxon>50 kb inversion clade</taxon>
        <taxon>NPAAA clade</taxon>
        <taxon>indigoferoid/millettioid clade</taxon>
        <taxon>Phaseoleae</taxon>
        <taxon>Phaseolus</taxon>
    </lineage>
</organism>
<dbReference type="EMBL" id="CM002297">
    <property type="protein sequence ID" value="ESW06265.1"/>
    <property type="molecule type" value="Genomic_DNA"/>
</dbReference>
<comment type="subcellular location">
    <subcellularLocation>
        <location evidence="1">Cell membrane</location>
        <topology evidence="1">Peripheral membrane protein</topology>
        <orientation evidence="1">Cytoplasmic side</orientation>
    </subcellularLocation>
</comment>
<evidence type="ECO:0000256" key="2">
    <source>
        <dbReference type="SAM" id="Phobius"/>
    </source>
</evidence>
<dbReference type="GO" id="GO:0005886">
    <property type="term" value="C:plasma membrane"/>
    <property type="evidence" value="ECO:0007669"/>
    <property type="project" value="UniProtKB-SubCell"/>
</dbReference>
<dbReference type="InterPro" id="IPR002110">
    <property type="entry name" value="Ankyrin_rpt"/>
</dbReference>
<dbReference type="PANTHER" id="PTHR24177:SF215">
    <property type="entry name" value="PGG DOMAIN-CONTAINING PROTEIN"/>
    <property type="match status" value="1"/>
</dbReference>
<dbReference type="SMR" id="V7ALZ2"/>
<dbReference type="PANTHER" id="PTHR24177">
    <property type="entry name" value="CASKIN"/>
    <property type="match status" value="1"/>
</dbReference>
<feature type="transmembrane region" description="Helical" evidence="2">
    <location>
        <begin position="627"/>
        <end position="649"/>
    </location>
</feature>
<keyword evidence="2" id="KW-0472">Membrane</keyword>
<dbReference type="Gene3D" id="1.25.40.20">
    <property type="entry name" value="Ankyrin repeat-containing domain"/>
    <property type="match status" value="2"/>
</dbReference>
<dbReference type="InterPro" id="IPR026961">
    <property type="entry name" value="PGG_dom"/>
</dbReference>
<dbReference type="STRING" id="3885.V7ALZ2"/>
<dbReference type="OrthoDB" id="1417208at2759"/>
<proteinExistence type="predicted"/>
<gene>
    <name evidence="4" type="ORF">PHAVU_010G033100g</name>
</gene>
<feature type="transmembrane region" description="Helical" evidence="2">
    <location>
        <begin position="595"/>
        <end position="615"/>
    </location>
</feature>
<evidence type="ECO:0000256" key="1">
    <source>
        <dbReference type="ARBA" id="ARBA00004413"/>
    </source>
</evidence>
<dbReference type="Pfam" id="PF13962">
    <property type="entry name" value="PGG"/>
    <property type="match status" value="1"/>
</dbReference>